<evidence type="ECO:0000256" key="2">
    <source>
        <dbReference type="ARBA" id="ARBA00009001"/>
    </source>
</evidence>
<comment type="subcellular location">
    <subcellularLocation>
        <location evidence="1">Nucleus</location>
    </subcellularLocation>
</comment>
<comment type="caution">
    <text evidence="9">The sequence shown here is derived from an EMBL/GenBank/DDBJ whole genome shotgun (WGS) entry which is preliminary data.</text>
</comment>
<feature type="domain" description="Transcriptional coactivator p15 (PC4) C-terminal" evidence="8">
    <location>
        <begin position="44"/>
        <end position="95"/>
    </location>
</feature>
<evidence type="ECO:0000259" key="8">
    <source>
        <dbReference type="Pfam" id="PF02229"/>
    </source>
</evidence>
<name>A0ABD3MW71_9STRA</name>
<dbReference type="AlphaFoldDB" id="A0ABD3MW71"/>
<keyword evidence="4" id="KW-0238">DNA-binding</keyword>
<feature type="region of interest" description="Disordered" evidence="7">
    <location>
        <begin position="1"/>
        <end position="38"/>
    </location>
</feature>
<dbReference type="InterPro" id="IPR045125">
    <property type="entry name" value="Sub1/Tcp4-like"/>
</dbReference>
<dbReference type="GO" id="GO:0005634">
    <property type="term" value="C:nucleus"/>
    <property type="evidence" value="ECO:0007669"/>
    <property type="project" value="UniProtKB-SubCell"/>
</dbReference>
<keyword evidence="6" id="KW-0539">Nucleus</keyword>
<dbReference type="Gene3D" id="2.30.31.10">
    <property type="entry name" value="Transcriptional Coactivator Pc4, Chain A"/>
    <property type="match status" value="1"/>
</dbReference>
<sequence>MPSSDEEFKPEKKKAKVNSKADSDEYDEEEEAEVNRNDDGEAYFELGKSKRVTVRQWKKAVLVDVREFYEKDGKTLPGKKGISLTLEQYKALKKHILDGSLDKQVKELEK</sequence>
<evidence type="ECO:0000256" key="5">
    <source>
        <dbReference type="ARBA" id="ARBA00023163"/>
    </source>
</evidence>
<evidence type="ECO:0000313" key="9">
    <source>
        <dbReference type="EMBL" id="KAL3768114.1"/>
    </source>
</evidence>
<evidence type="ECO:0000256" key="7">
    <source>
        <dbReference type="SAM" id="MobiDB-lite"/>
    </source>
</evidence>
<comment type="similarity">
    <text evidence="2">Belongs to the transcriptional coactivator PC4 family.</text>
</comment>
<protein>
    <recommendedName>
        <fullName evidence="8">Transcriptional coactivator p15 (PC4) C-terminal domain-containing protein</fullName>
    </recommendedName>
</protein>
<organism evidence="9 10">
    <name type="scientific">Cyclotella atomus</name>
    <dbReference type="NCBI Taxonomy" id="382360"/>
    <lineage>
        <taxon>Eukaryota</taxon>
        <taxon>Sar</taxon>
        <taxon>Stramenopiles</taxon>
        <taxon>Ochrophyta</taxon>
        <taxon>Bacillariophyta</taxon>
        <taxon>Coscinodiscophyceae</taxon>
        <taxon>Thalassiosirophycidae</taxon>
        <taxon>Stephanodiscales</taxon>
        <taxon>Stephanodiscaceae</taxon>
        <taxon>Cyclotella</taxon>
    </lineage>
</organism>
<evidence type="ECO:0000256" key="4">
    <source>
        <dbReference type="ARBA" id="ARBA00023125"/>
    </source>
</evidence>
<accession>A0ABD3MW71</accession>
<evidence type="ECO:0000256" key="1">
    <source>
        <dbReference type="ARBA" id="ARBA00004123"/>
    </source>
</evidence>
<dbReference type="PANTHER" id="PTHR13215">
    <property type="entry name" value="RNA POLYMERASE II TRANSCRIPTIONAL COACTIVATOR"/>
    <property type="match status" value="1"/>
</dbReference>
<dbReference type="SUPFAM" id="SSF54447">
    <property type="entry name" value="ssDNA-binding transcriptional regulator domain"/>
    <property type="match status" value="1"/>
</dbReference>
<keyword evidence="5" id="KW-0804">Transcription</keyword>
<evidence type="ECO:0000256" key="3">
    <source>
        <dbReference type="ARBA" id="ARBA00023015"/>
    </source>
</evidence>
<dbReference type="Proteomes" id="UP001530400">
    <property type="component" value="Unassembled WGS sequence"/>
</dbReference>
<keyword evidence="3" id="KW-0805">Transcription regulation</keyword>
<reference evidence="9 10" key="1">
    <citation type="submission" date="2024-10" db="EMBL/GenBank/DDBJ databases">
        <title>Updated reference genomes for cyclostephanoid diatoms.</title>
        <authorList>
            <person name="Roberts W.R."/>
            <person name="Alverson A.J."/>
        </authorList>
    </citation>
    <scope>NUCLEOTIDE SEQUENCE [LARGE SCALE GENOMIC DNA]</scope>
    <source>
        <strain evidence="9 10">AJA010-31</strain>
    </source>
</reference>
<feature type="compositionally biased region" description="Basic and acidic residues" evidence="7">
    <location>
        <begin position="1"/>
        <end position="10"/>
    </location>
</feature>
<evidence type="ECO:0000256" key="6">
    <source>
        <dbReference type="ARBA" id="ARBA00023242"/>
    </source>
</evidence>
<keyword evidence="10" id="KW-1185">Reference proteome</keyword>
<dbReference type="Pfam" id="PF02229">
    <property type="entry name" value="PC4"/>
    <property type="match status" value="1"/>
</dbReference>
<evidence type="ECO:0000313" key="10">
    <source>
        <dbReference type="Proteomes" id="UP001530400"/>
    </source>
</evidence>
<dbReference type="InterPro" id="IPR009044">
    <property type="entry name" value="ssDNA-bd_transcriptional_reg"/>
</dbReference>
<dbReference type="InterPro" id="IPR003173">
    <property type="entry name" value="PC4_C"/>
</dbReference>
<dbReference type="GO" id="GO:0003677">
    <property type="term" value="F:DNA binding"/>
    <property type="evidence" value="ECO:0007669"/>
    <property type="project" value="UniProtKB-KW"/>
</dbReference>
<dbReference type="EMBL" id="JALLPJ020001353">
    <property type="protein sequence ID" value="KAL3768114.1"/>
    <property type="molecule type" value="Genomic_DNA"/>
</dbReference>
<gene>
    <name evidence="9" type="ORF">ACHAWO_008282</name>
</gene>
<proteinExistence type="inferred from homology"/>